<evidence type="ECO:0000313" key="2">
    <source>
        <dbReference type="EMBL" id="MCC3299767.1"/>
    </source>
</evidence>
<accession>A0A9X1MIV7</accession>
<dbReference type="PANTHER" id="PTHR41282">
    <property type="entry name" value="CONSERVED TRANSMEMBRANE PROTEIN-RELATED"/>
    <property type="match status" value="1"/>
</dbReference>
<sequence>MSISGGNPVLSRTDFLADAGNATGRAMTYDDVLRKTLPCLAVLAAGAVFGWMNPGLYLVGALVGFALGMVNIFKRRVSPPLILAYSGFEGLALGAISGKLDSLYPGIAVQAVIGSLAVFSVALFLFRSGKVRATPKSVRFLIYAMIGLIVYSLINIVLMATGVLTNQWGMDGLEVMGIPLGAIIGVLAIGMAGFSLIVDFTEIEDAIRGGADEKHSWTSAFGLMVTLVWLYMEILRLLAILRGDD</sequence>
<proteinExistence type="predicted"/>
<keyword evidence="1" id="KW-0812">Transmembrane</keyword>
<dbReference type="Pfam" id="PF12811">
    <property type="entry name" value="BaxI_1"/>
    <property type="match status" value="1"/>
</dbReference>
<keyword evidence="1" id="KW-1133">Transmembrane helix</keyword>
<dbReference type="InterPro" id="IPR010539">
    <property type="entry name" value="BaxI_1-like"/>
</dbReference>
<feature type="transmembrane region" description="Helical" evidence="1">
    <location>
        <begin position="219"/>
        <end position="241"/>
    </location>
</feature>
<keyword evidence="1" id="KW-0472">Membrane</keyword>
<dbReference type="Proteomes" id="UP001139158">
    <property type="component" value="Unassembled WGS sequence"/>
</dbReference>
<organism evidence="2 3">
    <name type="scientific">Arthrobacter caoxuetaonis</name>
    <dbReference type="NCBI Taxonomy" id="2886935"/>
    <lineage>
        <taxon>Bacteria</taxon>
        <taxon>Bacillati</taxon>
        <taxon>Actinomycetota</taxon>
        <taxon>Actinomycetes</taxon>
        <taxon>Micrococcales</taxon>
        <taxon>Micrococcaceae</taxon>
        <taxon>Arthrobacter</taxon>
    </lineage>
</organism>
<protein>
    <submittedName>
        <fullName evidence="2">Bax inhibitor-1/YccA family protein</fullName>
    </submittedName>
</protein>
<feature type="transmembrane region" description="Helical" evidence="1">
    <location>
        <begin position="55"/>
        <end position="73"/>
    </location>
</feature>
<evidence type="ECO:0000313" key="3">
    <source>
        <dbReference type="Proteomes" id="UP001139158"/>
    </source>
</evidence>
<keyword evidence="3" id="KW-1185">Reference proteome</keyword>
<name>A0A9X1MIV7_9MICC</name>
<evidence type="ECO:0000256" key="1">
    <source>
        <dbReference type="SAM" id="Phobius"/>
    </source>
</evidence>
<dbReference type="EMBL" id="JAJFZV010000020">
    <property type="protein sequence ID" value="MCC3299767.1"/>
    <property type="molecule type" value="Genomic_DNA"/>
</dbReference>
<reference evidence="2" key="1">
    <citation type="submission" date="2021-10" db="EMBL/GenBank/DDBJ databases">
        <title>Novel species in genus Arthrobacter.</title>
        <authorList>
            <person name="Liu Y."/>
        </authorList>
    </citation>
    <scope>NUCLEOTIDE SEQUENCE</scope>
    <source>
        <strain evidence="2">Zg-Y453</strain>
    </source>
</reference>
<dbReference type="PANTHER" id="PTHR41282:SF1">
    <property type="entry name" value="CONSERVED TRANSMEMBRANE PROTEIN-RELATED"/>
    <property type="match status" value="1"/>
</dbReference>
<dbReference type="AlphaFoldDB" id="A0A9X1MIV7"/>
<feature type="transmembrane region" description="Helical" evidence="1">
    <location>
        <begin position="80"/>
        <end position="97"/>
    </location>
</feature>
<dbReference type="RefSeq" id="WP_227897759.1">
    <property type="nucleotide sequence ID" value="NZ_CP099467.1"/>
</dbReference>
<comment type="caution">
    <text evidence="2">The sequence shown here is derived from an EMBL/GenBank/DDBJ whole genome shotgun (WGS) entry which is preliminary data.</text>
</comment>
<feature type="transmembrane region" description="Helical" evidence="1">
    <location>
        <begin position="103"/>
        <end position="126"/>
    </location>
</feature>
<feature type="transmembrane region" description="Helical" evidence="1">
    <location>
        <begin position="176"/>
        <end position="198"/>
    </location>
</feature>
<gene>
    <name evidence="2" type="ORF">LJ757_18575</name>
</gene>
<feature type="transmembrane region" description="Helical" evidence="1">
    <location>
        <begin position="138"/>
        <end position="164"/>
    </location>
</feature>